<keyword evidence="2" id="KW-0418">Kinase</keyword>
<organism evidence="2 3">
    <name type="scientific">Canna indica</name>
    <name type="common">Indian-shot</name>
    <dbReference type="NCBI Taxonomy" id="4628"/>
    <lineage>
        <taxon>Eukaryota</taxon>
        <taxon>Viridiplantae</taxon>
        <taxon>Streptophyta</taxon>
        <taxon>Embryophyta</taxon>
        <taxon>Tracheophyta</taxon>
        <taxon>Spermatophyta</taxon>
        <taxon>Magnoliopsida</taxon>
        <taxon>Liliopsida</taxon>
        <taxon>Zingiberales</taxon>
        <taxon>Cannaceae</taxon>
        <taxon>Canna</taxon>
    </lineage>
</organism>
<evidence type="ECO:0000313" key="3">
    <source>
        <dbReference type="Proteomes" id="UP001327560"/>
    </source>
</evidence>
<evidence type="ECO:0000313" key="2">
    <source>
        <dbReference type="EMBL" id="WOK97203.1"/>
    </source>
</evidence>
<dbReference type="EMBL" id="CP136891">
    <property type="protein sequence ID" value="WOK97203.1"/>
    <property type="molecule type" value="Genomic_DNA"/>
</dbReference>
<dbReference type="GO" id="GO:0016301">
    <property type="term" value="F:kinase activity"/>
    <property type="evidence" value="ECO:0007669"/>
    <property type="project" value="UniProtKB-KW"/>
</dbReference>
<dbReference type="PANTHER" id="PTHR33929:SF1">
    <property type="entry name" value="MEMBRANE-ASSOCIATED KINASE REGULATOR 2-RELATED"/>
    <property type="match status" value="1"/>
</dbReference>
<sequence>MMESFSLLKYWRGCGGGGGGGAAIRSFAAAFAAAVIRPSVATTEDEGDEDEGPFFDLEFTSLSFHDGSSGASNGHVDKGEFKLKASSVGDRDGFAAPADLLLNGKVVSLEPSSIVITASNSDVKPYFPGVSLLRSATRFRVFFLGLRKAKPTAAEPSAAAAALATASTKQQQSRFFVKFKVDEVPIISLFARDNGGSRNIPGCRATKPPPEGSVAAATSAEDKTLAREVVQKYLNMIKPLYARGSTSRRHCENLRLPREPAPAKSGLITAVPAASGGGGKNLQAGLKSVGKRLRKSRSASEAITPQPRRRDDDSLRELNEGIQSAIAHCKRSLIAPVPTIPSSSSWIWSPSVSSANSSHFVSAAAGSELPRAVQVN</sequence>
<dbReference type="AlphaFoldDB" id="A0AAQ3JVP4"/>
<dbReference type="InterPro" id="IPR039619">
    <property type="entry name" value="MAKR2/5"/>
</dbReference>
<dbReference type="PANTHER" id="PTHR33929">
    <property type="entry name" value="MEMBRANE-ASSOCIATED KINASE REGULATOR 2-RELATED"/>
    <property type="match status" value="1"/>
</dbReference>
<dbReference type="Proteomes" id="UP001327560">
    <property type="component" value="Chromosome 2"/>
</dbReference>
<proteinExistence type="predicted"/>
<dbReference type="GO" id="GO:0005886">
    <property type="term" value="C:plasma membrane"/>
    <property type="evidence" value="ECO:0007669"/>
    <property type="project" value="InterPro"/>
</dbReference>
<name>A0AAQ3JVP4_9LILI</name>
<evidence type="ECO:0000256" key="1">
    <source>
        <dbReference type="SAM" id="MobiDB-lite"/>
    </source>
</evidence>
<protein>
    <submittedName>
        <fullName evidence="2">Membrane-associated kinase regulator 2</fullName>
    </submittedName>
</protein>
<reference evidence="2 3" key="1">
    <citation type="submission" date="2023-10" db="EMBL/GenBank/DDBJ databases">
        <title>Chromosome-scale genome assembly provides insights into flower coloration mechanisms of Canna indica.</title>
        <authorList>
            <person name="Li C."/>
        </authorList>
    </citation>
    <scope>NUCLEOTIDE SEQUENCE [LARGE SCALE GENOMIC DNA]</scope>
    <source>
        <tissue evidence="2">Flower</tissue>
    </source>
</reference>
<feature type="region of interest" description="Disordered" evidence="1">
    <location>
        <begin position="279"/>
        <end position="315"/>
    </location>
</feature>
<gene>
    <name evidence="2" type="ORF">Cni_G05911</name>
</gene>
<keyword evidence="3" id="KW-1185">Reference proteome</keyword>
<keyword evidence="2" id="KW-0808">Transferase</keyword>
<accession>A0AAQ3JVP4</accession>